<evidence type="ECO:0000256" key="4">
    <source>
        <dbReference type="ARBA" id="ARBA00022723"/>
    </source>
</evidence>
<dbReference type="InterPro" id="IPR013749">
    <property type="entry name" value="PM/HMP-P_kinase-1"/>
</dbReference>
<dbReference type="RefSeq" id="WP_191146415.1">
    <property type="nucleotide sequence ID" value="NZ_JACXAF010000035.1"/>
</dbReference>
<evidence type="ECO:0000256" key="1">
    <source>
        <dbReference type="ARBA" id="ARBA00001946"/>
    </source>
</evidence>
<keyword evidence="3 16" id="KW-0808">Transferase</keyword>
<dbReference type="InterPro" id="IPR036206">
    <property type="entry name" value="ThiamineP_synth_sf"/>
</dbReference>
<dbReference type="NCBIfam" id="TIGR00693">
    <property type="entry name" value="thiE"/>
    <property type="match status" value="1"/>
</dbReference>
<dbReference type="GO" id="GO:0008972">
    <property type="term" value="F:phosphomethylpyrimidine kinase activity"/>
    <property type="evidence" value="ECO:0007669"/>
    <property type="project" value="InterPro"/>
</dbReference>
<dbReference type="CDD" id="cd01169">
    <property type="entry name" value="HMPP_kinase"/>
    <property type="match status" value="1"/>
</dbReference>
<feature type="domain" description="Thiamine phosphate synthase/TenI" evidence="14">
    <location>
        <begin position="338"/>
        <end position="513"/>
    </location>
</feature>
<gene>
    <name evidence="16" type="primary">thiE</name>
    <name evidence="16" type="ORF">IC617_18180</name>
</gene>
<keyword evidence="17" id="KW-1185">Reference proteome</keyword>
<evidence type="ECO:0000256" key="6">
    <source>
        <dbReference type="ARBA" id="ARBA00022777"/>
    </source>
</evidence>
<dbReference type="InterPro" id="IPR013785">
    <property type="entry name" value="Aldolase_TIM"/>
</dbReference>
<sequence length="554" mass="59708">MSWLPHTVIQPYQVLTPKRAIVWAIGGSDSSGGAGIQADIQAINGLRDKDALGNQTVAQACTIVTTVTAQNSESVSDLMALPIDLLEQQWLQLLADMPPAVIKISLLANPQQVEWLAEQLANWPAGLPRPLVIYDPVAIASTGDALTAEPILDAVKQQLLRHVDVLTPNAQEVLAITGIALLSSHDLQRAFEVFRQHGVKTVLFKGGHTGLLMDVPISDDHVIDAWTNGDCWRYCASPQLTTEHGHGTGCSFASALASGLAQGYALEDAFAIAHAYVQQGLKAAVGQGKGPGPVAHLGWPKRWQDFPQTANDLAELDAERQACAPCELRLGLYPVVPTVEWLERLLKCGIKTIQLRAKDLPEDQAEPLVKQAVLLGQQYQARVFINDYWQLALKHNAYGVHLGQEDVTDADVEKIARSGVRLGLSTHGYFEMLRAAALQPSYLAIGHIFATTTKDMPSTPQGVLKLSQQASLLASRDIAGVEKMPTVAIGGIDFERAQQVVTTDIGSIAVVRAFTEADNVELAAEQWLKLVGAGDELGALHQSMMLQETQSQGG</sequence>
<dbReference type="Pfam" id="PF08543">
    <property type="entry name" value="Phos_pyr_kin"/>
    <property type="match status" value="1"/>
</dbReference>
<dbReference type="InterPro" id="IPR029056">
    <property type="entry name" value="Ribokinase-like"/>
</dbReference>
<evidence type="ECO:0000256" key="13">
    <source>
        <dbReference type="ARBA" id="ARBA00047883"/>
    </source>
</evidence>
<dbReference type="AlphaFoldDB" id="A0A8J6QL73"/>
<dbReference type="SUPFAM" id="SSF53613">
    <property type="entry name" value="Ribokinase-like"/>
    <property type="match status" value="1"/>
</dbReference>
<evidence type="ECO:0000256" key="8">
    <source>
        <dbReference type="ARBA" id="ARBA00022842"/>
    </source>
</evidence>
<accession>A0A8J6QL73</accession>
<dbReference type="EMBL" id="JACXAF010000035">
    <property type="protein sequence ID" value="MBD1391359.1"/>
    <property type="molecule type" value="Genomic_DNA"/>
</dbReference>
<dbReference type="CDD" id="cd00564">
    <property type="entry name" value="TMP_TenI"/>
    <property type="match status" value="1"/>
</dbReference>
<dbReference type="GO" id="GO:0005829">
    <property type="term" value="C:cytosol"/>
    <property type="evidence" value="ECO:0007669"/>
    <property type="project" value="TreeGrafter"/>
</dbReference>
<proteinExistence type="predicted"/>
<evidence type="ECO:0000256" key="10">
    <source>
        <dbReference type="ARBA" id="ARBA00023268"/>
    </source>
</evidence>
<comment type="catalytic activity">
    <reaction evidence="13">
        <text>2-[(2R,5Z)-2-carboxy-4-methylthiazol-5(2H)-ylidene]ethyl phosphate + 4-amino-2-methyl-5-(diphosphooxymethyl)pyrimidine + 2 H(+) = thiamine phosphate + CO2 + diphosphate</text>
        <dbReference type="Rhea" id="RHEA:47844"/>
        <dbReference type="ChEBI" id="CHEBI:15378"/>
        <dbReference type="ChEBI" id="CHEBI:16526"/>
        <dbReference type="ChEBI" id="CHEBI:33019"/>
        <dbReference type="ChEBI" id="CHEBI:37575"/>
        <dbReference type="ChEBI" id="CHEBI:57841"/>
        <dbReference type="ChEBI" id="CHEBI:62899"/>
        <dbReference type="EC" id="2.5.1.3"/>
    </reaction>
</comment>
<dbReference type="Pfam" id="PF02581">
    <property type="entry name" value="TMP-TENI"/>
    <property type="match status" value="1"/>
</dbReference>
<dbReference type="PANTHER" id="PTHR20858:SF17">
    <property type="entry name" value="HYDROXYMETHYLPYRIMIDINE_PHOSPHOMETHYLPYRIMIDINE KINASE THI20-RELATED"/>
    <property type="match status" value="1"/>
</dbReference>
<comment type="catalytic activity">
    <reaction evidence="12">
        <text>2-(2-carboxy-4-methylthiazol-5-yl)ethyl phosphate + 4-amino-2-methyl-5-(diphosphooxymethyl)pyrimidine + 2 H(+) = thiamine phosphate + CO2 + diphosphate</text>
        <dbReference type="Rhea" id="RHEA:47848"/>
        <dbReference type="ChEBI" id="CHEBI:15378"/>
        <dbReference type="ChEBI" id="CHEBI:16526"/>
        <dbReference type="ChEBI" id="CHEBI:33019"/>
        <dbReference type="ChEBI" id="CHEBI:37575"/>
        <dbReference type="ChEBI" id="CHEBI:57841"/>
        <dbReference type="ChEBI" id="CHEBI:62890"/>
        <dbReference type="EC" id="2.5.1.3"/>
    </reaction>
</comment>
<dbReference type="GO" id="GO:0008902">
    <property type="term" value="F:hydroxymethylpyrimidine kinase activity"/>
    <property type="evidence" value="ECO:0007669"/>
    <property type="project" value="TreeGrafter"/>
</dbReference>
<keyword evidence="8" id="KW-0460">Magnesium</keyword>
<dbReference type="PROSITE" id="PS50007">
    <property type="entry name" value="PIPLC_X_DOMAIN"/>
    <property type="match status" value="1"/>
</dbReference>
<evidence type="ECO:0000313" key="16">
    <source>
        <dbReference type="EMBL" id="MBD1391359.1"/>
    </source>
</evidence>
<keyword evidence="10" id="KW-0511">Multifunctional enzyme</keyword>
<dbReference type="InterPro" id="IPR034291">
    <property type="entry name" value="TMP_synthase"/>
</dbReference>
<keyword evidence="7" id="KW-0067">ATP-binding</keyword>
<name>A0A8J6QL73_9GAMM</name>
<feature type="domain" description="Pyridoxamine kinase/Phosphomethylpyrimidine kinase" evidence="15">
    <location>
        <begin position="29"/>
        <end position="294"/>
    </location>
</feature>
<dbReference type="UniPathway" id="UPA00060">
    <property type="reaction ID" value="UER00138"/>
</dbReference>
<keyword evidence="4" id="KW-0479">Metal-binding</keyword>
<keyword evidence="9" id="KW-0784">Thiamine biosynthesis</keyword>
<keyword evidence="6" id="KW-0418">Kinase</keyword>
<dbReference type="GO" id="GO:0009228">
    <property type="term" value="P:thiamine biosynthetic process"/>
    <property type="evidence" value="ECO:0007669"/>
    <property type="project" value="UniProtKB-KW"/>
</dbReference>
<evidence type="ECO:0000256" key="12">
    <source>
        <dbReference type="ARBA" id="ARBA00047851"/>
    </source>
</evidence>
<evidence type="ECO:0000256" key="2">
    <source>
        <dbReference type="ARBA" id="ARBA00005165"/>
    </source>
</evidence>
<dbReference type="SUPFAM" id="SSF51391">
    <property type="entry name" value="Thiamin phosphate synthase"/>
    <property type="match status" value="1"/>
</dbReference>
<evidence type="ECO:0000256" key="11">
    <source>
        <dbReference type="ARBA" id="ARBA00047334"/>
    </source>
</evidence>
<evidence type="ECO:0000313" key="17">
    <source>
        <dbReference type="Proteomes" id="UP000638014"/>
    </source>
</evidence>
<evidence type="ECO:0000259" key="15">
    <source>
        <dbReference type="Pfam" id="PF08543"/>
    </source>
</evidence>
<evidence type="ECO:0000256" key="9">
    <source>
        <dbReference type="ARBA" id="ARBA00022977"/>
    </source>
</evidence>
<dbReference type="GO" id="GO:0009229">
    <property type="term" value="P:thiamine diphosphate biosynthetic process"/>
    <property type="evidence" value="ECO:0007669"/>
    <property type="project" value="UniProtKB-UniPathway"/>
</dbReference>
<dbReference type="InterPro" id="IPR004399">
    <property type="entry name" value="HMP/HMP-P_kinase_dom"/>
</dbReference>
<dbReference type="NCBIfam" id="NF002904">
    <property type="entry name" value="PRK03512.1"/>
    <property type="match status" value="1"/>
</dbReference>
<dbReference type="GO" id="GO:0046872">
    <property type="term" value="F:metal ion binding"/>
    <property type="evidence" value="ECO:0007669"/>
    <property type="project" value="UniProtKB-KW"/>
</dbReference>
<comment type="catalytic activity">
    <reaction evidence="11">
        <text>4-methyl-5-(2-phosphooxyethyl)-thiazole + 4-amino-2-methyl-5-(diphosphooxymethyl)pyrimidine + H(+) = thiamine phosphate + diphosphate</text>
        <dbReference type="Rhea" id="RHEA:22328"/>
        <dbReference type="ChEBI" id="CHEBI:15378"/>
        <dbReference type="ChEBI" id="CHEBI:33019"/>
        <dbReference type="ChEBI" id="CHEBI:37575"/>
        <dbReference type="ChEBI" id="CHEBI:57841"/>
        <dbReference type="ChEBI" id="CHEBI:58296"/>
        <dbReference type="EC" id="2.5.1.3"/>
    </reaction>
</comment>
<dbReference type="PANTHER" id="PTHR20858">
    <property type="entry name" value="PHOSPHOMETHYLPYRIMIDINE KINASE"/>
    <property type="match status" value="1"/>
</dbReference>
<reference evidence="16" key="1">
    <citation type="submission" date="2020-09" db="EMBL/GenBank/DDBJ databases">
        <title>A novel bacterium of genus Neiella, isolated from South China Sea.</title>
        <authorList>
            <person name="Huang H."/>
            <person name="Mo K."/>
            <person name="Hu Y."/>
        </authorList>
    </citation>
    <scope>NUCLEOTIDE SEQUENCE</scope>
    <source>
        <strain evidence="16">HB171785</strain>
    </source>
</reference>
<protein>
    <submittedName>
        <fullName evidence="16">Thiamine phosphate synthase</fullName>
        <ecNumber evidence="16">2.5.1.3</ecNumber>
    </submittedName>
</protein>
<comment type="cofactor">
    <cofactor evidence="1">
        <name>Mg(2+)</name>
        <dbReference type="ChEBI" id="CHEBI:18420"/>
    </cofactor>
</comment>
<dbReference type="Proteomes" id="UP000638014">
    <property type="component" value="Unassembled WGS sequence"/>
</dbReference>
<evidence type="ECO:0000256" key="5">
    <source>
        <dbReference type="ARBA" id="ARBA00022741"/>
    </source>
</evidence>
<evidence type="ECO:0000256" key="7">
    <source>
        <dbReference type="ARBA" id="ARBA00022840"/>
    </source>
</evidence>
<evidence type="ECO:0000256" key="3">
    <source>
        <dbReference type="ARBA" id="ARBA00022679"/>
    </source>
</evidence>
<keyword evidence="5" id="KW-0547">Nucleotide-binding</keyword>
<dbReference type="GO" id="GO:0004789">
    <property type="term" value="F:thiamine-phosphate diphosphorylase activity"/>
    <property type="evidence" value="ECO:0007669"/>
    <property type="project" value="UniProtKB-EC"/>
</dbReference>
<organism evidence="16 17">
    <name type="scientific">Neiella litorisoli</name>
    <dbReference type="NCBI Taxonomy" id="2771431"/>
    <lineage>
        <taxon>Bacteria</taxon>
        <taxon>Pseudomonadati</taxon>
        <taxon>Pseudomonadota</taxon>
        <taxon>Gammaproteobacteria</taxon>
        <taxon>Alteromonadales</taxon>
        <taxon>Echinimonadaceae</taxon>
        <taxon>Neiella</taxon>
    </lineage>
</organism>
<comment type="caution">
    <text evidence="16">The sequence shown here is derived from an EMBL/GenBank/DDBJ whole genome shotgun (WGS) entry which is preliminary data.</text>
</comment>
<dbReference type="GO" id="GO:0005524">
    <property type="term" value="F:ATP binding"/>
    <property type="evidence" value="ECO:0007669"/>
    <property type="project" value="UniProtKB-KW"/>
</dbReference>
<dbReference type="EC" id="2.5.1.3" evidence="16"/>
<dbReference type="InterPro" id="IPR022998">
    <property type="entry name" value="ThiamineP_synth_TenI"/>
</dbReference>
<dbReference type="FunFam" id="3.20.20.70:FF:000064">
    <property type="entry name" value="Thiamine-phosphate synthase"/>
    <property type="match status" value="1"/>
</dbReference>
<dbReference type="Gene3D" id="3.40.1190.20">
    <property type="match status" value="1"/>
</dbReference>
<dbReference type="Gene3D" id="3.20.20.70">
    <property type="entry name" value="Aldolase class I"/>
    <property type="match status" value="1"/>
</dbReference>
<comment type="pathway">
    <text evidence="2">Cofactor biosynthesis; thiamine diphosphate biosynthesis; thiamine phosphate from 4-amino-2-methyl-5-diphosphomethylpyrimidine and 4-methyl-5-(2-phosphoethyl)-thiazole: step 1/1.</text>
</comment>
<evidence type="ECO:0000259" key="14">
    <source>
        <dbReference type="Pfam" id="PF02581"/>
    </source>
</evidence>